<dbReference type="SUPFAM" id="SSF56801">
    <property type="entry name" value="Acetyl-CoA synthetase-like"/>
    <property type="match status" value="1"/>
</dbReference>
<dbReference type="Gene3D" id="3.40.50.12780">
    <property type="entry name" value="N-terminal domain of ligase-like"/>
    <property type="match status" value="1"/>
</dbReference>
<keyword evidence="21" id="KW-1185">Reference proteome</keyword>
<evidence type="ECO:0000256" key="2">
    <source>
        <dbReference type="ARBA" id="ARBA00003499"/>
    </source>
</evidence>
<evidence type="ECO:0000256" key="11">
    <source>
        <dbReference type="ARBA" id="ARBA00023002"/>
    </source>
</evidence>
<dbReference type="InterPro" id="IPR013120">
    <property type="entry name" value="FAR_NAD-bd"/>
</dbReference>
<dbReference type="UniPathway" id="UPA00033">
    <property type="reaction ID" value="UER00032"/>
</dbReference>
<feature type="domain" description="Carrier" evidence="19">
    <location>
        <begin position="632"/>
        <end position="707"/>
    </location>
</feature>
<dbReference type="InterPro" id="IPR014397">
    <property type="entry name" value="Lys2"/>
</dbReference>
<comment type="catalytic activity">
    <reaction evidence="17">
        <text>(S)-2-amino-6-oxohexanoate + NADP(+) + H2O = L-2-aminoadipate + NADPH + 2 H(+)</text>
        <dbReference type="Rhea" id="RHEA:12304"/>
        <dbReference type="ChEBI" id="CHEBI:15377"/>
        <dbReference type="ChEBI" id="CHEBI:15378"/>
        <dbReference type="ChEBI" id="CHEBI:57783"/>
        <dbReference type="ChEBI" id="CHEBI:58321"/>
        <dbReference type="ChEBI" id="CHEBI:58349"/>
        <dbReference type="ChEBI" id="CHEBI:58672"/>
        <dbReference type="EC" id="1.2.1.31"/>
    </reaction>
</comment>
<dbReference type="Pfam" id="PF00550">
    <property type="entry name" value="PP-binding"/>
    <property type="match status" value="1"/>
</dbReference>
<dbReference type="EC" id="1.2.1.31" evidence="6"/>
<dbReference type="InterPro" id="IPR010071">
    <property type="entry name" value="AA_adenyl_dom"/>
</dbReference>
<comment type="cofactor">
    <cofactor evidence="1">
        <name>pantetheine 4'-phosphate</name>
        <dbReference type="ChEBI" id="CHEBI:47942"/>
    </cofactor>
</comment>
<dbReference type="GO" id="GO:0031177">
    <property type="term" value="F:phosphopantetheine binding"/>
    <property type="evidence" value="ECO:0007669"/>
    <property type="project" value="InterPro"/>
</dbReference>
<dbReference type="EMBL" id="MU004239">
    <property type="protein sequence ID" value="KAF2666154.1"/>
    <property type="molecule type" value="Genomic_DNA"/>
</dbReference>
<dbReference type="Pfam" id="PF07993">
    <property type="entry name" value="NAD_binding_4"/>
    <property type="match status" value="1"/>
</dbReference>
<dbReference type="Gene3D" id="3.30.300.30">
    <property type="match status" value="1"/>
</dbReference>
<keyword evidence="10" id="KW-0521">NADP</keyword>
<dbReference type="AlphaFoldDB" id="A0A6A6U5D7"/>
<keyword evidence="12" id="KW-0457">Lysine biosynthesis</keyword>
<dbReference type="PANTHER" id="PTHR44845">
    <property type="entry name" value="CARRIER DOMAIN-CONTAINING PROTEIN"/>
    <property type="match status" value="1"/>
</dbReference>
<feature type="compositionally biased region" description="Polar residues" evidence="18">
    <location>
        <begin position="197"/>
        <end position="207"/>
    </location>
</feature>
<dbReference type="InterPro" id="IPR020806">
    <property type="entry name" value="PKS_PP-bd"/>
</dbReference>
<dbReference type="InterPro" id="IPR009081">
    <property type="entry name" value="PP-bd_ACP"/>
</dbReference>
<dbReference type="SUPFAM" id="SSF47336">
    <property type="entry name" value="ACP-like"/>
    <property type="match status" value="1"/>
</dbReference>
<comment type="function">
    <text evidence="2">Catalyzes the activation of alpha-aminoadipate by ATP-dependent adenylation and the reduction of activated alpha-aminoadipate by NADPH. The activated alpha-aminoadipate is bound to the phosphopantheinyl group of the enzyme itself before it is reduced to (S)-2-amino-6-oxohexanoate.</text>
</comment>
<dbReference type="SMART" id="SM00823">
    <property type="entry name" value="PKS_PP"/>
    <property type="match status" value="1"/>
</dbReference>
<gene>
    <name evidence="20" type="ORF">BT63DRAFT_481949</name>
</gene>
<dbReference type="PANTHER" id="PTHR44845:SF1">
    <property type="entry name" value="L-2-AMINOADIPATE REDUCTASE"/>
    <property type="match status" value="1"/>
</dbReference>
<keyword evidence="7" id="KW-0596">Phosphopantetheine</keyword>
<dbReference type="NCBIfam" id="TIGR03443">
    <property type="entry name" value="alpha_am_amid"/>
    <property type="match status" value="1"/>
</dbReference>
<dbReference type="Gene3D" id="1.10.1200.10">
    <property type="entry name" value="ACP-like"/>
    <property type="match status" value="1"/>
</dbReference>
<dbReference type="PROSITE" id="PS00455">
    <property type="entry name" value="AMP_BINDING"/>
    <property type="match status" value="1"/>
</dbReference>
<dbReference type="NCBIfam" id="TIGR01733">
    <property type="entry name" value="AA-adenyl-dom"/>
    <property type="match status" value="1"/>
</dbReference>
<evidence type="ECO:0000256" key="3">
    <source>
        <dbReference type="ARBA" id="ARBA00004827"/>
    </source>
</evidence>
<evidence type="ECO:0000256" key="1">
    <source>
        <dbReference type="ARBA" id="ARBA00001957"/>
    </source>
</evidence>
<evidence type="ECO:0000259" key="19">
    <source>
        <dbReference type="PROSITE" id="PS50075"/>
    </source>
</evidence>
<proteinExistence type="inferred from homology"/>
<comment type="catalytic activity">
    <reaction evidence="16">
        <text>(S)-2-amino-6-oxohexanoate + NAD(+) + H2O = L-2-aminoadipate + NADH + 2 H(+)</text>
        <dbReference type="Rhea" id="RHEA:12308"/>
        <dbReference type="ChEBI" id="CHEBI:15377"/>
        <dbReference type="ChEBI" id="CHEBI:15378"/>
        <dbReference type="ChEBI" id="CHEBI:57540"/>
        <dbReference type="ChEBI" id="CHEBI:57945"/>
        <dbReference type="ChEBI" id="CHEBI:58321"/>
        <dbReference type="ChEBI" id="CHEBI:58672"/>
        <dbReference type="EC" id="1.2.1.31"/>
    </reaction>
</comment>
<dbReference type="FunFam" id="3.40.50.720:FF:000787">
    <property type="entry name" value="L-2-aminoadipate reductase"/>
    <property type="match status" value="1"/>
</dbReference>
<feature type="region of interest" description="Disordered" evidence="18">
    <location>
        <begin position="187"/>
        <end position="210"/>
    </location>
</feature>
<dbReference type="Proteomes" id="UP000799302">
    <property type="component" value="Unassembled WGS sequence"/>
</dbReference>
<dbReference type="Gene3D" id="3.40.50.720">
    <property type="entry name" value="NAD(P)-binding Rossmann-like Domain"/>
    <property type="match status" value="1"/>
</dbReference>
<name>A0A6A6U5D7_9PEZI</name>
<evidence type="ECO:0000256" key="18">
    <source>
        <dbReference type="SAM" id="MobiDB-lite"/>
    </source>
</evidence>
<sequence>MAELPDPRVDLDWSGFEGPIHHHFRENATKYPDRVCVTETRTSTSPERVFTYKQIYEASNLLAHYLHESGITNGDVVMVWAHRSVDLVISIMGVLASGATMSILDPAYPPARQQVYLEVSQPAALVNIAKATDESGPLAPLVRKYIDEELTLKAEVPSLRIGDDGTLTGGQVDGKDVFESYRSKASSQPDVLVGPDSQPTLSFTSGSEGRPKGVLGRHFSLTKYFGWMAERFELNSSSKFTLLSGIAHDPVQRDIFTPLYLGAQLLVPSKEDIMHEKLAEWMATHKPTVTHLTPAMGQILVGGASAEFPSLDRAFFVGDVLTTRDCKILRELAVNANIVNMYGTTETQRAVSYYEIPSRAKDPNALDQLENTVPAGQGMKNVQLLVVNREDRTKMCGVGEVGEIYVRAAGLSEGYRGDPALNEQKFIENWFVDNETWKTADKKVSKGEAWRKYYNGPRDRMYRTGDLGKYMPSGAVECTGRADDQVKIRGFRVELNDIDTHLSQSALIRDCKTLVRRDRNEEQTLISYVVPEMKEWPQFLESQGLEDIEEQATEIGTTKIFFKRFRRMQLEVRDHLKGRLPSYAVPTVYIVLEKLPLNPNGKVDKANLPFPDIAEQTEDASEDDLKRWDSMTPTEQTVATNWSEIIRGLNAKTITPQNNFFDLGGHSILAQQMILVLRKQTGANISINTLYENPSLEGFSTQIDRLLKPSNGVDDAKQADDAYSRSLDELLQQLAGNYQSADPLTIRASSRPTVFLTGATGFLGAYIIRDVLERTSRAVRLIAHVRAAKNEQAALDRLKGSLKAYGLWKEEWSTRLTCAVGDLSKRQLGLDEPTWQMLSQNVDVVIHNGAQVHWVKRYADMMASNVLSTLDAMKLCNEGKPKVFTYISSTSVLDNDYYVDLSTQQVNTGQHAISEDDDLMGSRTGLGTGYGQTKWVSEQLVRAAGARGLRGSIIRPGYILGDSETGVCNTDDFLIRMLKGCIQLSMRPRIINTVNSVPANHVARVVVAAALNPLNNGVHVIHVTGHPRLRMHEYLSLLEYYGFRVPEVPYDEWKEWLEKYVSAGGQEKDQEQLALMPLYHFVVNDLPATTRAPELDDRNAVQVLKADGENWTGIDESAGMGISREDVGRYLRYLAEIGFVPWPTGRGRALPDVQISEEQRLAVGAVGGRGGAAVEKV</sequence>
<evidence type="ECO:0000256" key="4">
    <source>
        <dbReference type="ARBA" id="ARBA00006432"/>
    </source>
</evidence>
<comment type="pathway">
    <text evidence="3">Amino-acid biosynthesis; L-lysine biosynthesis via AAA pathway; L-lysine from L-alpha-aminoadipate (fungal route): step 1/3.</text>
</comment>
<dbReference type="Pfam" id="PF00501">
    <property type="entry name" value="AMP-binding"/>
    <property type="match status" value="1"/>
</dbReference>
<dbReference type="SUPFAM" id="SSF51735">
    <property type="entry name" value="NAD(P)-binding Rossmann-fold domains"/>
    <property type="match status" value="1"/>
</dbReference>
<evidence type="ECO:0000256" key="16">
    <source>
        <dbReference type="ARBA" id="ARBA00048414"/>
    </source>
</evidence>
<dbReference type="NCBIfam" id="TIGR01746">
    <property type="entry name" value="Thioester-redct"/>
    <property type="match status" value="1"/>
</dbReference>
<dbReference type="InterPro" id="IPR036291">
    <property type="entry name" value="NAD(P)-bd_dom_sf"/>
</dbReference>
<evidence type="ECO:0000256" key="17">
    <source>
        <dbReference type="ARBA" id="ARBA00049537"/>
    </source>
</evidence>
<dbReference type="EC" id="1.2.1.95" evidence="5"/>
<comment type="catalytic activity">
    <reaction evidence="15">
        <text>(S)-2-amino-6-oxohexanoate + AMP + diphosphate + NADP(+) = L-2-aminoadipate + ATP + NADPH + H(+)</text>
        <dbReference type="Rhea" id="RHEA:46936"/>
        <dbReference type="ChEBI" id="CHEBI:15378"/>
        <dbReference type="ChEBI" id="CHEBI:30616"/>
        <dbReference type="ChEBI" id="CHEBI:33019"/>
        <dbReference type="ChEBI" id="CHEBI:57783"/>
        <dbReference type="ChEBI" id="CHEBI:58321"/>
        <dbReference type="ChEBI" id="CHEBI:58349"/>
        <dbReference type="ChEBI" id="CHEBI:58672"/>
        <dbReference type="ChEBI" id="CHEBI:456215"/>
        <dbReference type="EC" id="1.2.1.95"/>
    </reaction>
</comment>
<evidence type="ECO:0000313" key="20">
    <source>
        <dbReference type="EMBL" id="KAF2666154.1"/>
    </source>
</evidence>
<organism evidence="20 21">
    <name type="scientific">Microthyrium microscopicum</name>
    <dbReference type="NCBI Taxonomy" id="703497"/>
    <lineage>
        <taxon>Eukaryota</taxon>
        <taxon>Fungi</taxon>
        <taxon>Dikarya</taxon>
        <taxon>Ascomycota</taxon>
        <taxon>Pezizomycotina</taxon>
        <taxon>Dothideomycetes</taxon>
        <taxon>Dothideomycetes incertae sedis</taxon>
        <taxon>Microthyriales</taxon>
        <taxon>Microthyriaceae</taxon>
        <taxon>Microthyrium</taxon>
    </lineage>
</organism>
<dbReference type="InterPro" id="IPR000873">
    <property type="entry name" value="AMP-dep_synth/lig_dom"/>
</dbReference>
<dbReference type="CDD" id="cd05235">
    <property type="entry name" value="SDR_e1"/>
    <property type="match status" value="1"/>
</dbReference>
<dbReference type="InterPro" id="IPR020845">
    <property type="entry name" value="AMP-binding_CS"/>
</dbReference>
<protein>
    <recommendedName>
        <fullName evidence="14">Alpha-aminoadipate reductase</fullName>
        <ecNumber evidence="6">1.2.1.31</ecNumber>
        <ecNumber evidence="5">1.2.1.95</ecNumber>
    </recommendedName>
    <alternativeName>
        <fullName evidence="13">L-aminoadipate-semialdehyde dehydrogenase</fullName>
    </alternativeName>
</protein>
<reference evidence="20" key="1">
    <citation type="journal article" date="2020" name="Stud. Mycol.">
        <title>101 Dothideomycetes genomes: a test case for predicting lifestyles and emergence of pathogens.</title>
        <authorList>
            <person name="Haridas S."/>
            <person name="Albert R."/>
            <person name="Binder M."/>
            <person name="Bloem J."/>
            <person name="Labutti K."/>
            <person name="Salamov A."/>
            <person name="Andreopoulos B."/>
            <person name="Baker S."/>
            <person name="Barry K."/>
            <person name="Bills G."/>
            <person name="Bluhm B."/>
            <person name="Cannon C."/>
            <person name="Castanera R."/>
            <person name="Culley D."/>
            <person name="Daum C."/>
            <person name="Ezra D."/>
            <person name="Gonzalez J."/>
            <person name="Henrissat B."/>
            <person name="Kuo A."/>
            <person name="Liang C."/>
            <person name="Lipzen A."/>
            <person name="Lutzoni F."/>
            <person name="Magnuson J."/>
            <person name="Mondo S."/>
            <person name="Nolan M."/>
            <person name="Ohm R."/>
            <person name="Pangilinan J."/>
            <person name="Park H.-J."/>
            <person name="Ramirez L."/>
            <person name="Alfaro M."/>
            <person name="Sun H."/>
            <person name="Tritt A."/>
            <person name="Yoshinaga Y."/>
            <person name="Zwiers L.-H."/>
            <person name="Turgeon B."/>
            <person name="Goodwin S."/>
            <person name="Spatafora J."/>
            <person name="Crous P."/>
            <person name="Grigoriev I."/>
        </authorList>
    </citation>
    <scope>NUCLEOTIDE SEQUENCE</scope>
    <source>
        <strain evidence="20">CBS 115976</strain>
    </source>
</reference>
<evidence type="ECO:0000256" key="9">
    <source>
        <dbReference type="ARBA" id="ARBA00022605"/>
    </source>
</evidence>
<dbReference type="InterPro" id="IPR045851">
    <property type="entry name" value="AMP-bd_C_sf"/>
</dbReference>
<evidence type="ECO:0000256" key="14">
    <source>
        <dbReference type="ARBA" id="ARBA00032195"/>
    </source>
</evidence>
<dbReference type="InterPro" id="IPR042099">
    <property type="entry name" value="ANL_N_sf"/>
</dbReference>
<comment type="similarity">
    <text evidence="4">Belongs to the ATP-dependent AMP-binding enzyme family.</text>
</comment>
<keyword evidence="8" id="KW-0597">Phosphoprotein</keyword>
<evidence type="ECO:0000256" key="8">
    <source>
        <dbReference type="ARBA" id="ARBA00022553"/>
    </source>
</evidence>
<evidence type="ECO:0000256" key="5">
    <source>
        <dbReference type="ARBA" id="ARBA00012913"/>
    </source>
</evidence>
<dbReference type="InterPro" id="IPR036736">
    <property type="entry name" value="ACP-like_sf"/>
</dbReference>
<evidence type="ECO:0000256" key="12">
    <source>
        <dbReference type="ARBA" id="ARBA00023154"/>
    </source>
</evidence>
<evidence type="ECO:0000256" key="6">
    <source>
        <dbReference type="ARBA" id="ARBA00013073"/>
    </source>
</evidence>
<keyword evidence="11" id="KW-0560">Oxidoreductase</keyword>
<dbReference type="GO" id="GO:0004043">
    <property type="term" value="F:L-aminoadipate-semialdehyde dehydrogenase [NAD(P)+] activity"/>
    <property type="evidence" value="ECO:0007669"/>
    <property type="project" value="UniProtKB-EC"/>
</dbReference>
<evidence type="ECO:0000313" key="21">
    <source>
        <dbReference type="Proteomes" id="UP000799302"/>
    </source>
</evidence>
<evidence type="ECO:0000256" key="7">
    <source>
        <dbReference type="ARBA" id="ARBA00022450"/>
    </source>
</evidence>
<dbReference type="PROSITE" id="PS50075">
    <property type="entry name" value="CARRIER"/>
    <property type="match status" value="1"/>
</dbReference>
<dbReference type="PIRSF" id="PIRSF001617">
    <property type="entry name" value="Alpha-AR"/>
    <property type="match status" value="1"/>
</dbReference>
<dbReference type="InterPro" id="IPR010080">
    <property type="entry name" value="Thioester_reductase-like_dom"/>
</dbReference>
<evidence type="ECO:0000256" key="15">
    <source>
        <dbReference type="ARBA" id="ARBA00048260"/>
    </source>
</evidence>
<evidence type="ECO:0000256" key="13">
    <source>
        <dbReference type="ARBA" id="ARBA00031335"/>
    </source>
</evidence>
<dbReference type="GO" id="GO:0019878">
    <property type="term" value="P:lysine biosynthetic process via aminoadipic acid"/>
    <property type="evidence" value="ECO:0007669"/>
    <property type="project" value="UniProtKB-UniPathway"/>
</dbReference>
<dbReference type="OrthoDB" id="329835at2759"/>
<evidence type="ECO:0000256" key="10">
    <source>
        <dbReference type="ARBA" id="ARBA00022857"/>
    </source>
</evidence>
<keyword evidence="9" id="KW-0028">Amino-acid biosynthesis</keyword>
<accession>A0A6A6U5D7</accession>